<dbReference type="GO" id="GO:0016020">
    <property type="term" value="C:membrane"/>
    <property type="evidence" value="ECO:0007669"/>
    <property type="project" value="UniProtKB-SubCell"/>
</dbReference>
<accession>A0AAN7AYE8</accession>
<reference evidence="8" key="1">
    <citation type="journal article" date="2023" name="Mol. Phylogenet. Evol.">
        <title>Genome-scale phylogeny and comparative genomics of the fungal order Sordariales.</title>
        <authorList>
            <person name="Hensen N."/>
            <person name="Bonometti L."/>
            <person name="Westerberg I."/>
            <person name="Brannstrom I.O."/>
            <person name="Guillou S."/>
            <person name="Cros-Aarteil S."/>
            <person name="Calhoun S."/>
            <person name="Haridas S."/>
            <person name="Kuo A."/>
            <person name="Mondo S."/>
            <person name="Pangilinan J."/>
            <person name="Riley R."/>
            <person name="LaButti K."/>
            <person name="Andreopoulos B."/>
            <person name="Lipzen A."/>
            <person name="Chen C."/>
            <person name="Yan M."/>
            <person name="Daum C."/>
            <person name="Ng V."/>
            <person name="Clum A."/>
            <person name="Steindorff A."/>
            <person name="Ohm R.A."/>
            <person name="Martin F."/>
            <person name="Silar P."/>
            <person name="Natvig D.O."/>
            <person name="Lalanne C."/>
            <person name="Gautier V."/>
            <person name="Ament-Velasquez S.L."/>
            <person name="Kruys A."/>
            <person name="Hutchinson M.I."/>
            <person name="Powell A.J."/>
            <person name="Barry K."/>
            <person name="Miller A.N."/>
            <person name="Grigoriev I.V."/>
            <person name="Debuchy R."/>
            <person name="Gladieux P."/>
            <person name="Hiltunen Thoren M."/>
            <person name="Johannesson H."/>
        </authorList>
    </citation>
    <scope>NUCLEOTIDE SEQUENCE</scope>
    <source>
        <strain evidence="8">PSN293</strain>
    </source>
</reference>
<feature type="non-terminal residue" evidence="8">
    <location>
        <position position="1"/>
    </location>
</feature>
<evidence type="ECO:0000256" key="7">
    <source>
        <dbReference type="ARBA" id="ARBA00035112"/>
    </source>
</evidence>
<evidence type="ECO:0000256" key="3">
    <source>
        <dbReference type="ARBA" id="ARBA00022989"/>
    </source>
</evidence>
<evidence type="ECO:0000313" key="9">
    <source>
        <dbReference type="Proteomes" id="UP001301769"/>
    </source>
</evidence>
<dbReference type="PANTHER" id="PTHR33365:SF7">
    <property type="entry name" value="TAT PATHWAY SIGNAL SEQUENCE"/>
    <property type="match status" value="1"/>
</dbReference>
<evidence type="ECO:0000256" key="2">
    <source>
        <dbReference type="ARBA" id="ARBA00022692"/>
    </source>
</evidence>
<comment type="caution">
    <text evidence="8">The sequence shown here is derived from an EMBL/GenBank/DDBJ whole genome shotgun (WGS) entry which is preliminary data.</text>
</comment>
<evidence type="ECO:0000256" key="1">
    <source>
        <dbReference type="ARBA" id="ARBA00004167"/>
    </source>
</evidence>
<comment type="subcellular location">
    <subcellularLocation>
        <location evidence="1">Membrane</location>
        <topology evidence="1">Single-pass membrane protein</topology>
    </subcellularLocation>
</comment>
<dbReference type="Pfam" id="PF11807">
    <property type="entry name" value="UstYa"/>
    <property type="match status" value="1"/>
</dbReference>
<protein>
    <submittedName>
        <fullName evidence="8">Uncharacterized protein</fullName>
    </submittedName>
</protein>
<proteinExistence type="inferred from homology"/>
<comment type="similarity">
    <text evidence="7">Belongs to the ustYa family.</text>
</comment>
<keyword evidence="9" id="KW-1185">Reference proteome</keyword>
<dbReference type="InterPro" id="IPR021765">
    <property type="entry name" value="UstYa-like"/>
</dbReference>
<evidence type="ECO:0000256" key="5">
    <source>
        <dbReference type="ARBA" id="ARBA00023136"/>
    </source>
</evidence>
<dbReference type="Proteomes" id="UP001301769">
    <property type="component" value="Unassembled WGS sequence"/>
</dbReference>
<keyword evidence="4" id="KW-0843">Virulence</keyword>
<name>A0AAN7AYE8_9PEZI</name>
<evidence type="ECO:0000313" key="8">
    <source>
        <dbReference type="EMBL" id="KAK4206016.1"/>
    </source>
</evidence>
<keyword evidence="5" id="KW-0472">Membrane</keyword>
<keyword evidence="6" id="KW-0325">Glycoprotein</keyword>
<evidence type="ECO:0000256" key="6">
    <source>
        <dbReference type="ARBA" id="ARBA00023180"/>
    </source>
</evidence>
<dbReference type="EMBL" id="MU858550">
    <property type="protein sequence ID" value="KAK4206016.1"/>
    <property type="molecule type" value="Genomic_DNA"/>
</dbReference>
<sequence>VITTAPAPVEYVNKHIIANSYNKAKFMGHPRPELDEAWSELLAGTMMRFSDEELMLAGNATSIRHKDGGFVGGLGVSHSLHCLKRIKQYLHPEYYYNDDENMDELWLHLDHCLESLRQQLLCSADVNIYTLRWTPHSKTKPSIQIPQAHACVNWDHLHSWMLGRAAVTASRDNTSDSALLKPLYNTQF</sequence>
<dbReference type="AlphaFoldDB" id="A0AAN7AYE8"/>
<keyword evidence="3" id="KW-1133">Transmembrane helix</keyword>
<evidence type="ECO:0000256" key="4">
    <source>
        <dbReference type="ARBA" id="ARBA00023026"/>
    </source>
</evidence>
<gene>
    <name evidence="8" type="ORF">QBC37DRAFT_301641</name>
</gene>
<reference evidence="8" key="2">
    <citation type="submission" date="2023-05" db="EMBL/GenBank/DDBJ databases">
        <authorList>
            <consortium name="Lawrence Berkeley National Laboratory"/>
            <person name="Steindorff A."/>
            <person name="Hensen N."/>
            <person name="Bonometti L."/>
            <person name="Westerberg I."/>
            <person name="Brannstrom I.O."/>
            <person name="Guillou S."/>
            <person name="Cros-Aarteil S."/>
            <person name="Calhoun S."/>
            <person name="Haridas S."/>
            <person name="Kuo A."/>
            <person name="Mondo S."/>
            <person name="Pangilinan J."/>
            <person name="Riley R."/>
            <person name="Labutti K."/>
            <person name="Andreopoulos B."/>
            <person name="Lipzen A."/>
            <person name="Chen C."/>
            <person name="Yanf M."/>
            <person name="Daum C."/>
            <person name="Ng V."/>
            <person name="Clum A."/>
            <person name="Ohm R."/>
            <person name="Martin F."/>
            <person name="Silar P."/>
            <person name="Natvig D."/>
            <person name="Lalanne C."/>
            <person name="Gautier V."/>
            <person name="Ament-Velasquez S.L."/>
            <person name="Kruys A."/>
            <person name="Hutchinson M.I."/>
            <person name="Powell A.J."/>
            <person name="Barry K."/>
            <person name="Miller A.N."/>
            <person name="Grigoriev I.V."/>
            <person name="Debuchy R."/>
            <person name="Gladieux P."/>
            <person name="Thoren M.H."/>
            <person name="Johannesson H."/>
        </authorList>
    </citation>
    <scope>NUCLEOTIDE SEQUENCE</scope>
    <source>
        <strain evidence="8">PSN293</strain>
    </source>
</reference>
<dbReference type="GO" id="GO:0043386">
    <property type="term" value="P:mycotoxin biosynthetic process"/>
    <property type="evidence" value="ECO:0007669"/>
    <property type="project" value="InterPro"/>
</dbReference>
<organism evidence="8 9">
    <name type="scientific">Rhypophila decipiens</name>
    <dbReference type="NCBI Taxonomy" id="261697"/>
    <lineage>
        <taxon>Eukaryota</taxon>
        <taxon>Fungi</taxon>
        <taxon>Dikarya</taxon>
        <taxon>Ascomycota</taxon>
        <taxon>Pezizomycotina</taxon>
        <taxon>Sordariomycetes</taxon>
        <taxon>Sordariomycetidae</taxon>
        <taxon>Sordariales</taxon>
        <taxon>Naviculisporaceae</taxon>
        <taxon>Rhypophila</taxon>
    </lineage>
</organism>
<keyword evidence="2" id="KW-0812">Transmembrane</keyword>
<dbReference type="PANTHER" id="PTHR33365">
    <property type="entry name" value="YALI0B05434P"/>
    <property type="match status" value="1"/>
</dbReference>